<dbReference type="GO" id="GO:0051301">
    <property type="term" value="P:cell division"/>
    <property type="evidence" value="ECO:0007669"/>
    <property type="project" value="UniProtKB-KW"/>
</dbReference>
<keyword evidence="9 21" id="KW-0547">Nucleotide-binding</keyword>
<evidence type="ECO:0000256" key="10">
    <source>
        <dbReference type="ARBA" id="ARBA00022827"/>
    </source>
</evidence>
<comment type="function">
    <text evidence="2 21">Cell wall formation.</text>
</comment>
<organism evidence="23 24">
    <name type="scientific">Prosthecobacter debontii</name>
    <dbReference type="NCBI Taxonomy" id="48467"/>
    <lineage>
        <taxon>Bacteria</taxon>
        <taxon>Pseudomonadati</taxon>
        <taxon>Verrucomicrobiota</taxon>
        <taxon>Verrucomicrobiia</taxon>
        <taxon>Verrucomicrobiales</taxon>
        <taxon>Verrucomicrobiaceae</taxon>
        <taxon>Prosthecobacter</taxon>
    </lineage>
</organism>
<dbReference type="Pfam" id="PF01565">
    <property type="entry name" value="FAD_binding_4"/>
    <property type="match status" value="1"/>
</dbReference>
<dbReference type="PANTHER" id="PTHR43445">
    <property type="entry name" value="UDP-N-ACETYLMURAMATE--L-ALANINE LIGASE-RELATED"/>
    <property type="match status" value="1"/>
</dbReference>
<evidence type="ECO:0000256" key="2">
    <source>
        <dbReference type="ARBA" id="ARBA00003921"/>
    </source>
</evidence>
<dbReference type="InterPro" id="IPR000713">
    <property type="entry name" value="Mur_ligase_N"/>
</dbReference>
<dbReference type="InterPro" id="IPR016167">
    <property type="entry name" value="FAD-bd_PCMH_sub1"/>
</dbReference>
<evidence type="ECO:0000256" key="15">
    <source>
        <dbReference type="ARBA" id="ARBA00023002"/>
    </source>
</evidence>
<dbReference type="EMBL" id="FUYE01000001">
    <property type="protein sequence ID" value="SKA76948.1"/>
    <property type="molecule type" value="Genomic_DNA"/>
</dbReference>
<comment type="catalytic activity">
    <reaction evidence="19 20">
        <text>UDP-N-acetyl-alpha-D-muramate + NADP(+) = UDP-N-acetyl-3-O-(1-carboxyvinyl)-alpha-D-glucosamine + NADPH + H(+)</text>
        <dbReference type="Rhea" id="RHEA:12248"/>
        <dbReference type="ChEBI" id="CHEBI:15378"/>
        <dbReference type="ChEBI" id="CHEBI:57783"/>
        <dbReference type="ChEBI" id="CHEBI:58349"/>
        <dbReference type="ChEBI" id="CHEBI:68483"/>
        <dbReference type="ChEBI" id="CHEBI:70757"/>
        <dbReference type="EC" id="1.3.1.98"/>
    </reaction>
</comment>
<dbReference type="Proteomes" id="UP000190774">
    <property type="component" value="Unassembled WGS sequence"/>
</dbReference>
<evidence type="ECO:0000256" key="12">
    <source>
        <dbReference type="ARBA" id="ARBA00022857"/>
    </source>
</evidence>
<dbReference type="Gene3D" id="3.30.465.10">
    <property type="match status" value="1"/>
</dbReference>
<comment type="similarity">
    <text evidence="20">Belongs to the MurB family.</text>
</comment>
<dbReference type="GO" id="GO:0071949">
    <property type="term" value="F:FAD binding"/>
    <property type="evidence" value="ECO:0007669"/>
    <property type="project" value="InterPro"/>
</dbReference>
<dbReference type="GO" id="GO:0071555">
    <property type="term" value="P:cell wall organization"/>
    <property type="evidence" value="ECO:0007669"/>
    <property type="project" value="UniProtKB-KW"/>
</dbReference>
<dbReference type="PROSITE" id="PS51387">
    <property type="entry name" value="FAD_PCMH"/>
    <property type="match status" value="1"/>
</dbReference>
<dbReference type="SUPFAM" id="SSF51984">
    <property type="entry name" value="MurCD N-terminal domain"/>
    <property type="match status" value="1"/>
</dbReference>
<evidence type="ECO:0000256" key="21">
    <source>
        <dbReference type="HAMAP-Rule" id="MF_00046"/>
    </source>
</evidence>
<dbReference type="InterPro" id="IPR036565">
    <property type="entry name" value="Mur-like_cat_sf"/>
</dbReference>
<dbReference type="EC" id="6.3.2.8" evidence="21"/>
<dbReference type="GO" id="GO:0009252">
    <property type="term" value="P:peptidoglycan biosynthetic process"/>
    <property type="evidence" value="ECO:0007669"/>
    <property type="project" value="UniProtKB-UniRule"/>
</dbReference>
<name>A0A1T4WJ65_9BACT</name>
<dbReference type="Gene3D" id="3.40.1190.10">
    <property type="entry name" value="Mur-like, catalytic domain"/>
    <property type="match status" value="1"/>
</dbReference>
<comment type="subcellular location">
    <subcellularLocation>
        <location evidence="3 21">Cytoplasm</location>
    </subcellularLocation>
</comment>
<dbReference type="HAMAP" id="MF_00046">
    <property type="entry name" value="MurC"/>
    <property type="match status" value="1"/>
</dbReference>
<evidence type="ECO:0000313" key="23">
    <source>
        <dbReference type="EMBL" id="SKA76948.1"/>
    </source>
</evidence>
<dbReference type="UniPathway" id="UPA00219"/>
<dbReference type="Gene3D" id="3.90.190.20">
    <property type="entry name" value="Mur ligase, C-terminal domain"/>
    <property type="match status" value="1"/>
</dbReference>
<comment type="catalytic activity">
    <reaction evidence="18 21">
        <text>UDP-N-acetyl-alpha-D-muramate + L-alanine + ATP = UDP-N-acetyl-alpha-D-muramoyl-L-alanine + ADP + phosphate + H(+)</text>
        <dbReference type="Rhea" id="RHEA:23372"/>
        <dbReference type="ChEBI" id="CHEBI:15378"/>
        <dbReference type="ChEBI" id="CHEBI:30616"/>
        <dbReference type="ChEBI" id="CHEBI:43474"/>
        <dbReference type="ChEBI" id="CHEBI:57972"/>
        <dbReference type="ChEBI" id="CHEBI:70757"/>
        <dbReference type="ChEBI" id="CHEBI:83898"/>
        <dbReference type="ChEBI" id="CHEBI:456216"/>
        <dbReference type="EC" id="6.3.2.8"/>
    </reaction>
</comment>
<evidence type="ECO:0000256" key="18">
    <source>
        <dbReference type="ARBA" id="ARBA00047833"/>
    </source>
</evidence>
<dbReference type="InterPro" id="IPR003170">
    <property type="entry name" value="MurB"/>
</dbReference>
<comment type="similarity">
    <text evidence="21">Belongs to the MurCDEF family.</text>
</comment>
<feature type="active site" evidence="20">
    <location>
        <position position="638"/>
    </location>
</feature>
<dbReference type="InterPro" id="IPR036615">
    <property type="entry name" value="Mur_ligase_C_dom_sf"/>
</dbReference>
<dbReference type="Pfam" id="PF02875">
    <property type="entry name" value="Mur_ligase_C"/>
    <property type="match status" value="1"/>
</dbReference>
<dbReference type="InterPro" id="IPR016169">
    <property type="entry name" value="FAD-bd_PCMH_sub2"/>
</dbReference>
<dbReference type="STRING" id="48467.SAMN02745166_00275"/>
<keyword evidence="16 21" id="KW-0131">Cell cycle</keyword>
<evidence type="ECO:0000259" key="22">
    <source>
        <dbReference type="PROSITE" id="PS51387"/>
    </source>
</evidence>
<evidence type="ECO:0000256" key="9">
    <source>
        <dbReference type="ARBA" id="ARBA00022741"/>
    </source>
</evidence>
<dbReference type="OrthoDB" id="9804126at2"/>
<accession>A0A1T4WJ65</accession>
<dbReference type="RefSeq" id="WP_078811503.1">
    <property type="nucleotide sequence ID" value="NZ_FUYE01000001.1"/>
</dbReference>
<evidence type="ECO:0000313" key="24">
    <source>
        <dbReference type="Proteomes" id="UP000190774"/>
    </source>
</evidence>
<dbReference type="GO" id="GO:0008762">
    <property type="term" value="F:UDP-N-acetylmuramate dehydrogenase activity"/>
    <property type="evidence" value="ECO:0007669"/>
    <property type="project" value="UniProtKB-UniRule"/>
</dbReference>
<dbReference type="NCBIfam" id="TIGR01082">
    <property type="entry name" value="murC"/>
    <property type="match status" value="1"/>
</dbReference>
<dbReference type="InterPro" id="IPR050061">
    <property type="entry name" value="MurCDEF_pg_biosynth"/>
</dbReference>
<evidence type="ECO:0000256" key="16">
    <source>
        <dbReference type="ARBA" id="ARBA00023306"/>
    </source>
</evidence>
<feature type="domain" description="FAD-binding PCMH-type" evidence="22">
    <location>
        <begin position="493"/>
        <end position="658"/>
    </location>
</feature>
<keyword evidence="8 20" id="KW-0285">Flavoprotein</keyword>
<dbReference type="SUPFAM" id="SSF53244">
    <property type="entry name" value="MurD-like peptide ligases, peptide-binding domain"/>
    <property type="match status" value="1"/>
</dbReference>
<evidence type="ECO:0000256" key="5">
    <source>
        <dbReference type="ARBA" id="ARBA00022490"/>
    </source>
</evidence>
<dbReference type="EC" id="1.3.1.98" evidence="20"/>
<evidence type="ECO:0000256" key="11">
    <source>
        <dbReference type="ARBA" id="ARBA00022840"/>
    </source>
</evidence>
<dbReference type="InterPro" id="IPR036318">
    <property type="entry name" value="FAD-bd_PCMH-like_sf"/>
</dbReference>
<keyword evidence="12 20" id="KW-0521">NADP</keyword>
<dbReference type="InterPro" id="IPR016166">
    <property type="entry name" value="FAD-bd_PCMH"/>
</dbReference>
<dbReference type="HAMAP" id="MF_00037">
    <property type="entry name" value="MurB"/>
    <property type="match status" value="1"/>
</dbReference>
<dbReference type="Gene3D" id="3.30.43.10">
    <property type="entry name" value="Uridine Diphospho-n-acetylenolpyruvylglucosamine Reductase, domain 2"/>
    <property type="match status" value="1"/>
</dbReference>
<evidence type="ECO:0000256" key="19">
    <source>
        <dbReference type="ARBA" id="ARBA00048914"/>
    </source>
</evidence>
<evidence type="ECO:0000256" key="1">
    <source>
        <dbReference type="ARBA" id="ARBA00001974"/>
    </source>
</evidence>
<evidence type="ECO:0000256" key="8">
    <source>
        <dbReference type="ARBA" id="ARBA00022630"/>
    </source>
</evidence>
<comment type="pathway">
    <text evidence="4 21">Cell wall biogenesis; peptidoglycan biosynthesis.</text>
</comment>
<feature type="active site" description="Proton donor" evidence="20">
    <location>
        <position position="686"/>
    </location>
</feature>
<keyword evidence="11 21" id="KW-0067">ATP-binding</keyword>
<dbReference type="SUPFAM" id="SSF56176">
    <property type="entry name" value="FAD-binding/transporter-associated domain-like"/>
    <property type="match status" value="1"/>
</dbReference>
<comment type="cofactor">
    <cofactor evidence="1 20">
        <name>FAD</name>
        <dbReference type="ChEBI" id="CHEBI:57692"/>
    </cofactor>
</comment>
<dbReference type="Pfam" id="PF02873">
    <property type="entry name" value="MurB_C"/>
    <property type="match status" value="1"/>
</dbReference>
<dbReference type="SUPFAM" id="SSF56194">
    <property type="entry name" value="Uridine diphospho-N-Acetylenolpyruvylglucosamine reductase, MurB, C-terminal domain"/>
    <property type="match status" value="1"/>
</dbReference>
<evidence type="ECO:0000256" key="13">
    <source>
        <dbReference type="ARBA" id="ARBA00022960"/>
    </source>
</evidence>
<keyword evidence="5 21" id="KW-0963">Cytoplasm</keyword>
<dbReference type="PANTHER" id="PTHR43445:SF3">
    <property type="entry name" value="UDP-N-ACETYLMURAMATE--L-ALANINE LIGASE"/>
    <property type="match status" value="1"/>
</dbReference>
<keyword evidence="17 21" id="KW-0961">Cell wall biogenesis/degradation</keyword>
<feature type="active site" evidence="20">
    <location>
        <position position="756"/>
    </location>
</feature>
<evidence type="ECO:0000256" key="14">
    <source>
        <dbReference type="ARBA" id="ARBA00022984"/>
    </source>
</evidence>
<proteinExistence type="inferred from homology"/>
<dbReference type="GO" id="GO:0005737">
    <property type="term" value="C:cytoplasm"/>
    <property type="evidence" value="ECO:0007669"/>
    <property type="project" value="UniProtKB-SubCell"/>
</dbReference>
<evidence type="ECO:0000256" key="7">
    <source>
        <dbReference type="ARBA" id="ARBA00022618"/>
    </source>
</evidence>
<keyword evidence="6 21" id="KW-0436">Ligase</keyword>
<dbReference type="GO" id="GO:0005524">
    <property type="term" value="F:ATP binding"/>
    <property type="evidence" value="ECO:0007669"/>
    <property type="project" value="UniProtKB-UniRule"/>
</dbReference>
<keyword evidence="15 20" id="KW-0560">Oxidoreductase</keyword>
<dbReference type="Gene3D" id="3.40.50.720">
    <property type="entry name" value="NAD(P)-binding Rossmann-like Domain"/>
    <property type="match status" value="1"/>
</dbReference>
<dbReference type="NCBIfam" id="NF010480">
    <property type="entry name" value="PRK13905.1"/>
    <property type="match status" value="1"/>
</dbReference>
<keyword evidence="7 21" id="KW-0132">Cell division</keyword>
<dbReference type="InterPro" id="IPR004101">
    <property type="entry name" value="Mur_ligase_C"/>
</dbReference>
<evidence type="ECO:0000256" key="6">
    <source>
        <dbReference type="ARBA" id="ARBA00022598"/>
    </source>
</evidence>
<keyword evidence="10 20" id="KW-0274">FAD</keyword>
<sequence>MSHAVLSLLKESRHPMRIDLIGVAGSGMSGLASLLLALGHKVSGSDKVTTLETDRLVKLGLQFFSPHSEKEVEDCDMVIYSSAIKPGNVAYEAAYKQGIPLVRRAEALAAVMANKKGVVVGGTHGKTTTSALTAHVLRQGGLKPSHYVGAEIPILGANAHWDHEGELFVAEGDESDGTLVNFHPQHSIILNIEPEHLDFYDGIEAIKAVFRQLLSQTPGYWVHCAEDPVAREVCSGPQGVSYGWSRDFDFSANILAMKPDHSDFEVYQKDTLLGIATLGIPGKHNVSNALAAIALATKLGVPFENIQRALKSFRGAKRRFEIRHSGERFTVVDDYGHHPSEIAATLATAKGLAPQRIVCLFQPHRYSRTQLLKKEFGASFGDVDELFVTDVYAASEKPLPGVSGETIVEEVKAQSATKAQSTPTLLLSRDKVGNTLRPGDLLITLGAGNVHEVGRCIARDLPVLEKLWTLLEAHGGGVARLYEPMARHTTFLIGGPAQYWIEPRSIEGFAQIVRYLRAHSVPIRVIGRGSNLLVKDGGIRGAVLHPSKGEFEDVRVEGETLIVGVGTRLKKIASAARNAGLGGFEWMEGVPGNLGGAIRMNAGAMGTETFDQIVSVRFIDTDGQIKEKPLAEIQHHYRSVPEFEERYIVSAVLKGTPADQAEIDTKLAASHQKRRTSQPVGASAGCAFKNPEVCGAGKLIDDLGLKGRSVGKAIVSDIHGNFIVNSGGATARQVLDLVAEIQEVAQRERGVQLEMEVKVIGEDQPMGL</sequence>
<dbReference type="GO" id="GO:0008360">
    <property type="term" value="P:regulation of cell shape"/>
    <property type="evidence" value="ECO:0007669"/>
    <property type="project" value="UniProtKB-KW"/>
</dbReference>
<dbReference type="Pfam" id="PF08245">
    <property type="entry name" value="Mur_ligase_M"/>
    <property type="match status" value="1"/>
</dbReference>
<dbReference type="InterPro" id="IPR011601">
    <property type="entry name" value="MurB_C"/>
</dbReference>
<evidence type="ECO:0000256" key="20">
    <source>
        <dbReference type="HAMAP-Rule" id="MF_00037"/>
    </source>
</evidence>
<dbReference type="InterPro" id="IPR013221">
    <property type="entry name" value="Mur_ligase_cen"/>
</dbReference>
<dbReference type="Pfam" id="PF01225">
    <property type="entry name" value="Mur_ligase"/>
    <property type="match status" value="1"/>
</dbReference>
<dbReference type="InterPro" id="IPR005758">
    <property type="entry name" value="UDP-N-AcMur_Ala_ligase_MurC"/>
</dbReference>
<reference evidence="24" key="1">
    <citation type="submission" date="2017-02" db="EMBL/GenBank/DDBJ databases">
        <authorList>
            <person name="Varghese N."/>
            <person name="Submissions S."/>
        </authorList>
    </citation>
    <scope>NUCLEOTIDE SEQUENCE [LARGE SCALE GENOMIC DNA]</scope>
    <source>
        <strain evidence="24">ATCC 700200</strain>
    </source>
</reference>
<dbReference type="AlphaFoldDB" id="A0A1T4WJ65"/>
<keyword evidence="13 21" id="KW-0133">Cell shape</keyword>
<gene>
    <name evidence="20" type="primary">murB</name>
    <name evidence="21" type="synonym">murC</name>
    <name evidence="23" type="ORF">SAMN02745166_00275</name>
</gene>
<evidence type="ECO:0000256" key="17">
    <source>
        <dbReference type="ARBA" id="ARBA00023316"/>
    </source>
</evidence>
<keyword evidence="24" id="KW-1185">Reference proteome</keyword>
<evidence type="ECO:0000256" key="3">
    <source>
        <dbReference type="ARBA" id="ARBA00004496"/>
    </source>
</evidence>
<dbReference type="NCBIfam" id="TIGR00179">
    <property type="entry name" value="murB"/>
    <property type="match status" value="1"/>
</dbReference>
<evidence type="ECO:0000256" key="4">
    <source>
        <dbReference type="ARBA" id="ARBA00004752"/>
    </source>
</evidence>
<dbReference type="SUPFAM" id="SSF53623">
    <property type="entry name" value="MurD-like peptide ligases, catalytic domain"/>
    <property type="match status" value="1"/>
</dbReference>
<feature type="binding site" evidence="21">
    <location>
        <begin position="122"/>
        <end position="128"/>
    </location>
    <ligand>
        <name>ATP</name>
        <dbReference type="ChEBI" id="CHEBI:30616"/>
    </ligand>
</feature>
<protein>
    <recommendedName>
        <fullName evidence="20 21">Multifunctional fusion protein</fullName>
    </recommendedName>
    <domain>
        <recommendedName>
            <fullName evidence="20">UDP-N-acetylenolpyruvoylglucosamine reductase</fullName>
            <ecNumber evidence="20">1.3.1.98</ecNumber>
        </recommendedName>
        <alternativeName>
            <fullName evidence="20">UDP-N-acetylmuramate dehydrogenase</fullName>
        </alternativeName>
    </domain>
    <domain>
        <recommendedName>
            <fullName evidence="21">UDP-N-acetylmuramate--L-alanine ligase</fullName>
            <ecNumber evidence="21">6.3.2.8</ecNumber>
        </recommendedName>
        <alternativeName>
            <fullName evidence="21">UDP-N-acetylmuramoyl-L-alanine synthetase</fullName>
        </alternativeName>
    </domain>
</protein>
<dbReference type="Gene3D" id="3.90.78.10">
    <property type="entry name" value="UDP-N-acetylenolpyruvoylglucosamine reductase, C-terminal domain"/>
    <property type="match status" value="1"/>
</dbReference>
<dbReference type="InterPro" id="IPR006094">
    <property type="entry name" value="Oxid_FAD_bind_N"/>
</dbReference>
<dbReference type="InterPro" id="IPR036635">
    <property type="entry name" value="MurB_C_sf"/>
</dbReference>
<keyword evidence="14 21" id="KW-0573">Peptidoglycan synthesis</keyword>
<dbReference type="GO" id="GO:0008763">
    <property type="term" value="F:UDP-N-acetylmuramate-L-alanine ligase activity"/>
    <property type="evidence" value="ECO:0007669"/>
    <property type="project" value="UniProtKB-UniRule"/>
</dbReference>